<gene>
    <name evidence="1" type="ORF">WT27_13715</name>
</gene>
<sequence length="195" mass="21714">MMASPQIKTCERITDSTLLVQCPAILVLPMLEIVHQRPVSPVFAGYYMRNGDGPGLARVFKVEFHFGRASWCFSVEHSAQIATQYQFGTLRDSITCFEKATYVELPDVPVFDYGIGVYGAKSLSTADNPFALVDGGRYEVHSRARGVRRFVANIRNGRTLLSFITSEGALESRDTYEPHIVLGIEDWKSLTAVQS</sequence>
<comment type="caution">
    <text evidence="1">The sequence shown here is derived from an EMBL/GenBank/DDBJ whole genome shotgun (WGS) entry which is preliminary data.</text>
</comment>
<name>A0A106DR65_9BURK</name>
<reference evidence="1 2" key="1">
    <citation type="submission" date="2015-11" db="EMBL/GenBank/DDBJ databases">
        <title>Expanding the genomic diversity of Burkholderia species for the development of highly accurate diagnostics.</title>
        <authorList>
            <person name="Sahl J."/>
            <person name="Keim P."/>
            <person name="Wagner D."/>
        </authorList>
    </citation>
    <scope>NUCLEOTIDE SEQUENCE [LARGE SCALE GENOMIC DNA]</scope>
    <source>
        <strain evidence="1 2">MSMB1301WGS</strain>
    </source>
</reference>
<proteinExistence type="predicted"/>
<dbReference type="EMBL" id="LPEQ01000113">
    <property type="protein sequence ID" value="KVV40971.1"/>
    <property type="molecule type" value="Genomic_DNA"/>
</dbReference>
<dbReference type="AlphaFoldDB" id="A0A106DR65"/>
<dbReference type="Proteomes" id="UP000062317">
    <property type="component" value="Unassembled WGS sequence"/>
</dbReference>
<accession>A0A106DR65</accession>
<evidence type="ECO:0000313" key="1">
    <source>
        <dbReference type="EMBL" id="KVV40971.1"/>
    </source>
</evidence>
<evidence type="ECO:0000313" key="2">
    <source>
        <dbReference type="Proteomes" id="UP000062317"/>
    </source>
</evidence>
<keyword evidence="2" id="KW-1185">Reference proteome</keyword>
<organism evidence="1 2">
    <name type="scientific">Burkholderia territorii</name>
    <dbReference type="NCBI Taxonomy" id="1503055"/>
    <lineage>
        <taxon>Bacteria</taxon>
        <taxon>Pseudomonadati</taxon>
        <taxon>Pseudomonadota</taxon>
        <taxon>Betaproteobacteria</taxon>
        <taxon>Burkholderiales</taxon>
        <taxon>Burkholderiaceae</taxon>
        <taxon>Burkholderia</taxon>
        <taxon>Burkholderia cepacia complex</taxon>
    </lineage>
</organism>
<protein>
    <submittedName>
        <fullName evidence="1">Uncharacterized protein</fullName>
    </submittedName>
</protein>